<evidence type="ECO:0000259" key="4">
    <source>
        <dbReference type="Pfam" id="PF17482"/>
    </source>
</evidence>
<dbReference type="AlphaFoldDB" id="A0AAW4W1E0"/>
<dbReference type="EMBL" id="JAJEQQ010000001">
    <property type="protein sequence ID" value="MCC2226300.1"/>
    <property type="molecule type" value="Genomic_DNA"/>
</dbReference>
<sequence length="471" mass="50381">MSGSFRAGEEKERPGVYRRHVNAGGSDVAGAAENVGLAVVSGTWGPLNKPVITEGSDDVASIIGGGKGANVITQMRIGGANTIVVVRVGSGGTQASITLKDDADADVVTLTTLYPTSRAFTVTIKESLEDDTQKMAIIQEGTKDLETVTFAAGSAEVAGIIAAFTNSAYVKAVKKADGSGKLKTISQSKFTGGTDPTVNTEAYDAGFEASEEETWDGVAVDSEEPAVHMLLYTFINRKFEEGMYPYACVGEPKSVAIDTRIQHAAAFNDYKMHYVLNSWVGTDGVVYEGYLAAARIMGMIIAVASNSTLTHAVITGAASLNESLKNAVIKKALKAGCLVLSLSKSRQVWIDKAINTLTVLSADQDKGWKKIRRMKTRFELEDRVDATIENLGTSLDNDDDGRATVISAITDVMDAMVGEKKISPGGTVELDASNPPKGDSAWFNISPDDIDSMEIFYLTYRYRFAPEEEEE</sequence>
<comment type="similarity">
    <text evidence="1">Belongs to the myoviridae tail sheath protein family.</text>
</comment>
<feature type="domain" description="Tail sheath protein subtilisin-like" evidence="2">
    <location>
        <begin position="198"/>
        <end position="356"/>
    </location>
</feature>
<evidence type="ECO:0000313" key="6">
    <source>
        <dbReference type="Proteomes" id="UP001198612"/>
    </source>
</evidence>
<dbReference type="RefSeq" id="WP_178641382.1">
    <property type="nucleotide sequence ID" value="NZ_JAJEQQ010000001.1"/>
</dbReference>
<dbReference type="Gene3D" id="3.10.450.690">
    <property type="match status" value="1"/>
</dbReference>
<dbReference type="Proteomes" id="UP001198612">
    <property type="component" value="Unassembled WGS sequence"/>
</dbReference>
<dbReference type="InterPro" id="IPR035326">
    <property type="entry name" value="Beta_sandwich_Seath"/>
</dbReference>
<protein>
    <submittedName>
        <fullName evidence="5">Phage tail sheath family protein</fullName>
    </submittedName>
</protein>
<dbReference type="Pfam" id="PF17481">
    <property type="entry name" value="Phage_sheath_domII"/>
    <property type="match status" value="1"/>
</dbReference>
<dbReference type="Gene3D" id="3.30.1370.220">
    <property type="match status" value="1"/>
</dbReference>
<evidence type="ECO:0000313" key="5">
    <source>
        <dbReference type="EMBL" id="MCC2226300.1"/>
    </source>
</evidence>
<organism evidence="5 6">
    <name type="scientific">Blautia fusiformis</name>
    <dbReference type="NCBI Taxonomy" id="2881264"/>
    <lineage>
        <taxon>Bacteria</taxon>
        <taxon>Bacillati</taxon>
        <taxon>Bacillota</taxon>
        <taxon>Clostridia</taxon>
        <taxon>Lachnospirales</taxon>
        <taxon>Lachnospiraceae</taxon>
        <taxon>Blautia</taxon>
    </lineage>
</organism>
<evidence type="ECO:0000259" key="3">
    <source>
        <dbReference type="Pfam" id="PF17481"/>
    </source>
</evidence>
<dbReference type="Pfam" id="PF17482">
    <property type="entry name" value="Phage_sheath_1C"/>
    <property type="match status" value="1"/>
</dbReference>
<evidence type="ECO:0000256" key="1">
    <source>
        <dbReference type="ARBA" id="ARBA00008005"/>
    </source>
</evidence>
<comment type="caution">
    <text evidence="5">The sequence shown here is derived from an EMBL/GenBank/DDBJ whole genome shotgun (WGS) entry which is preliminary data.</text>
</comment>
<reference evidence="5 6" key="1">
    <citation type="submission" date="2021-10" db="EMBL/GenBank/DDBJ databases">
        <title>Anaerobic single-cell dispensing facilitates the cultivation of human gut bacteria.</title>
        <authorList>
            <person name="Afrizal A."/>
        </authorList>
    </citation>
    <scope>NUCLEOTIDE SEQUENCE [LARGE SCALE GENOMIC DNA]</scope>
    <source>
        <strain evidence="5 6">CLA-AA-H217</strain>
    </source>
</reference>
<accession>A0AAW4W1E0</accession>
<dbReference type="InterPro" id="IPR035089">
    <property type="entry name" value="Phage_sheath_subtilisin"/>
</dbReference>
<feature type="domain" description="Tail sheath protein C-terminal" evidence="4">
    <location>
        <begin position="363"/>
        <end position="461"/>
    </location>
</feature>
<gene>
    <name evidence="5" type="ORF">LKD40_00485</name>
</gene>
<proteinExistence type="inferred from homology"/>
<keyword evidence="6" id="KW-1185">Reference proteome</keyword>
<name>A0AAW4W1E0_9FIRM</name>
<evidence type="ECO:0000259" key="2">
    <source>
        <dbReference type="Pfam" id="PF04984"/>
    </source>
</evidence>
<dbReference type="InterPro" id="IPR020287">
    <property type="entry name" value="Tail_sheath_C"/>
</dbReference>
<dbReference type="Pfam" id="PF04984">
    <property type="entry name" value="Phage_sheath_1"/>
    <property type="match status" value="1"/>
</dbReference>
<feature type="domain" description="Phage tail sheath protein-like beta-sandwich" evidence="3">
    <location>
        <begin position="91"/>
        <end position="195"/>
    </location>
</feature>